<dbReference type="PANTHER" id="PTHR47320">
    <property type="entry name" value="BIFUNCTIONAL URIDYLYLTRANSFERASE/URIDYLYL-REMOVING ENZYME"/>
    <property type="match status" value="1"/>
</dbReference>
<dbReference type="OrthoDB" id="9758038at2"/>
<dbReference type="EC" id="2.7.7.59" evidence="7"/>
<accession>A0A5C5URX3</accession>
<dbReference type="Proteomes" id="UP000320791">
    <property type="component" value="Unassembled WGS sequence"/>
</dbReference>
<dbReference type="Pfam" id="PF01966">
    <property type="entry name" value="HD"/>
    <property type="match status" value="1"/>
</dbReference>
<dbReference type="RefSeq" id="WP_146323530.1">
    <property type="nucleotide sequence ID" value="NZ_BAABLR010000027.1"/>
</dbReference>
<sequence>MTLLDAAAIRAAAHSEVRTLLGALVLPPGTALAATGSFARGESTPYSDIDLLLIYRGQLPETDAVWYPIWDAKKRLDHAVRTPKECAEMVDADTTAALALLDLQFVAGDAELIAETTRLVRTQWRRTLPKKFNTVVDTAIARWNRSGSLVSMTRPDLKHGRGGLRDYELLSALALGNLCDMPPLGEERRLLLDVRTLLHVEARRARDVLDPEFATDIAAHLGFSDRLELSRALADAGRNIDSALTQAMASARQILRRPRVFPRGGRSHTRPLDLGVVDADGEIRLRRNQSLDDPGLVLRVGAAAARTGLPVAESVWRSLERTPELPTPWTHTAVNDFFALLGSPEHSCRVILTMDAYGVWERIVPEWTHIRGRMPAEPNHINTIDVHSLNTVALCANASVHVSRPDLLLLAALFHDIGKGYGRSHSQVGAEYVVQMAARMGLHIRDRMCVQTLVAEHTLMAKLAATRDPWEDATRDELLDALHYDLLTVELLRELTEADARATGPGVWNARVERGVDTLAKRARSALTALHPHRPYVSAPTDLGLATDGDTAHIHWRGAPGEVTRLLATIAAKGWNITAAALVVDQGTARAEFTVRAMQAEGFNEEQFVQAYKSGVFHALPEMPPAATATHWFGNVLEVRAVDRRGAFGALIETLPEYTWGTAELPGATMIARFHLAGDYDRATVERDVARVLATS</sequence>
<dbReference type="SMART" id="SM00471">
    <property type="entry name" value="HDc"/>
    <property type="match status" value="1"/>
</dbReference>
<dbReference type="Pfam" id="PF01909">
    <property type="entry name" value="NTP_transf_2"/>
    <property type="match status" value="1"/>
</dbReference>
<evidence type="ECO:0000313" key="7">
    <source>
        <dbReference type="EMBL" id="TWT28768.1"/>
    </source>
</evidence>
<evidence type="ECO:0000313" key="8">
    <source>
        <dbReference type="Proteomes" id="UP000320791"/>
    </source>
</evidence>
<evidence type="ECO:0000256" key="2">
    <source>
        <dbReference type="ARBA" id="ARBA00022695"/>
    </source>
</evidence>
<dbReference type="InterPro" id="IPR003607">
    <property type="entry name" value="HD/PDEase_dom"/>
</dbReference>
<dbReference type="Gene3D" id="3.30.460.10">
    <property type="entry name" value="Beta Polymerase, domain 2"/>
    <property type="match status" value="1"/>
</dbReference>
<evidence type="ECO:0000256" key="3">
    <source>
        <dbReference type="ARBA" id="ARBA00022801"/>
    </source>
</evidence>
<dbReference type="InterPro" id="IPR043519">
    <property type="entry name" value="NT_sf"/>
</dbReference>
<gene>
    <name evidence="7" type="ORF">FRX94_02450</name>
</gene>
<dbReference type="PANTHER" id="PTHR47320:SF1">
    <property type="entry name" value="BIFUNCTIONAL URIDYLYLTRANSFERASE_URIDYLYL-REMOVING ENZYME"/>
    <property type="match status" value="1"/>
</dbReference>
<dbReference type="CDD" id="cd00077">
    <property type="entry name" value="HDc"/>
    <property type="match status" value="1"/>
</dbReference>
<protein>
    <submittedName>
        <fullName evidence="7">[protein-PII] uridylyltransferase</fullName>
        <ecNumber evidence="7">2.7.7.59</ecNumber>
    </submittedName>
</protein>
<dbReference type="SUPFAM" id="SSF81301">
    <property type="entry name" value="Nucleotidyltransferase"/>
    <property type="match status" value="1"/>
</dbReference>
<feature type="domain" description="HD" evidence="6">
    <location>
        <begin position="384"/>
        <end position="485"/>
    </location>
</feature>
<evidence type="ECO:0000256" key="5">
    <source>
        <dbReference type="ARBA" id="ARBA00023268"/>
    </source>
</evidence>
<dbReference type="SUPFAM" id="SSF109604">
    <property type="entry name" value="HD-domain/PDEase-like"/>
    <property type="match status" value="1"/>
</dbReference>
<name>A0A5C5URX3_9CORY</name>
<dbReference type="AlphaFoldDB" id="A0A5C5URX3"/>
<dbReference type="GO" id="GO:0016787">
    <property type="term" value="F:hydrolase activity"/>
    <property type="evidence" value="ECO:0007669"/>
    <property type="project" value="UniProtKB-KW"/>
</dbReference>
<dbReference type="CDD" id="cd05401">
    <property type="entry name" value="NT_GlnE_GlnD_like"/>
    <property type="match status" value="1"/>
</dbReference>
<dbReference type="EMBL" id="VOHM01000003">
    <property type="protein sequence ID" value="TWT28768.1"/>
    <property type="molecule type" value="Genomic_DNA"/>
</dbReference>
<dbReference type="InterPro" id="IPR002934">
    <property type="entry name" value="Polymerase_NTP_transf_dom"/>
</dbReference>
<evidence type="ECO:0000256" key="1">
    <source>
        <dbReference type="ARBA" id="ARBA00022679"/>
    </source>
</evidence>
<dbReference type="NCBIfam" id="NF001265">
    <property type="entry name" value="PRK00227.1"/>
    <property type="match status" value="1"/>
</dbReference>
<keyword evidence="8" id="KW-1185">Reference proteome</keyword>
<dbReference type="Gene3D" id="1.10.3090.10">
    <property type="entry name" value="cca-adding enzyme, domain 2"/>
    <property type="match status" value="1"/>
</dbReference>
<comment type="caution">
    <text evidence="7">The sequence shown here is derived from an EMBL/GenBank/DDBJ whole genome shotgun (WGS) entry which is preliminary data.</text>
</comment>
<keyword evidence="2 7" id="KW-0548">Nucleotidyltransferase</keyword>
<proteinExistence type="predicted"/>
<keyword evidence="5" id="KW-0511">Multifunctional enzyme</keyword>
<organism evidence="7 8">
    <name type="scientific">Corynebacterium canis</name>
    <dbReference type="NCBI Taxonomy" id="679663"/>
    <lineage>
        <taxon>Bacteria</taxon>
        <taxon>Bacillati</taxon>
        <taxon>Actinomycetota</taxon>
        <taxon>Actinomycetes</taxon>
        <taxon>Mycobacteriales</taxon>
        <taxon>Corynebacteriaceae</taxon>
        <taxon>Corynebacterium</taxon>
    </lineage>
</organism>
<keyword evidence="4" id="KW-0460">Magnesium</keyword>
<evidence type="ECO:0000259" key="6">
    <source>
        <dbReference type="PROSITE" id="PS51831"/>
    </source>
</evidence>
<evidence type="ECO:0000256" key="4">
    <source>
        <dbReference type="ARBA" id="ARBA00022842"/>
    </source>
</evidence>
<dbReference type="GO" id="GO:0008773">
    <property type="term" value="F:[protein-PII] uridylyltransferase activity"/>
    <property type="evidence" value="ECO:0007669"/>
    <property type="project" value="UniProtKB-EC"/>
</dbReference>
<reference evidence="7 8" key="1">
    <citation type="submission" date="2019-08" db="EMBL/GenBank/DDBJ databases">
        <authorList>
            <person name="Lei W."/>
        </authorList>
    </citation>
    <scope>NUCLEOTIDE SEQUENCE [LARGE SCALE GENOMIC DNA]</scope>
    <source>
        <strain evidence="7 8">CCUG 58627</strain>
    </source>
</reference>
<dbReference type="InterPro" id="IPR010043">
    <property type="entry name" value="UTase/UR"/>
</dbReference>
<keyword evidence="3" id="KW-0378">Hydrolase</keyword>
<keyword evidence="1 7" id="KW-0808">Transferase</keyword>
<dbReference type="InterPro" id="IPR006674">
    <property type="entry name" value="HD_domain"/>
</dbReference>
<dbReference type="PROSITE" id="PS51831">
    <property type="entry name" value="HD"/>
    <property type="match status" value="1"/>
</dbReference>